<accession>A0ABM8Y019</accession>
<dbReference type="InterPro" id="IPR055140">
    <property type="entry name" value="Thiolase_C_2"/>
</dbReference>
<gene>
    <name evidence="2" type="ORF">LMG23994_06022</name>
</gene>
<dbReference type="RefSeq" id="WP_224009301.1">
    <property type="nucleotide sequence ID" value="NZ_CAJZAF010000047.1"/>
</dbReference>
<name>A0ABM8Y019_9BURK</name>
<proteinExistence type="predicted"/>
<sequence>MKCLRESAIVAYAETKVMEKSDRDVWELDAEVLEALLERCGFEKGEIDGLVMAGFGLTAAGESFWAQVTADQLGLELDYCDQVHIGGCSATGSVARAAAAIDAGLCTTVLLLFADTGVAENNRGDRSFRREWADPYGVFGPPDAFGLLTRRYEHQYGLDYEMLGKLAVTQRAHAVLNENACEKLRKPITIDDYLNSRMIADPIRLLDCVMRCDAASGLLMTSRRRAREKGIDKFITPIGYGERTNFQGGEKFVDVTRSGHEACGKRALAQAGLALKDVASFHPYDDFIIAIMLQLEAFGFCGRGQGVQFIREMNFSFDGDLPLNTGGGQISAGQAACCSHNLIEAIRQLMGEGGARQVRNTANALVSGIGWINYSRNWGTSSALVLAPNA</sequence>
<dbReference type="PANTHER" id="PTHR42870">
    <property type="entry name" value="ACETYL-COA C-ACETYLTRANSFERASE"/>
    <property type="match status" value="1"/>
</dbReference>
<evidence type="ECO:0000259" key="1">
    <source>
        <dbReference type="Pfam" id="PF22691"/>
    </source>
</evidence>
<dbReference type="Pfam" id="PF22691">
    <property type="entry name" value="Thiolase_C_1"/>
    <property type="match status" value="1"/>
</dbReference>
<dbReference type="PANTHER" id="PTHR42870:SF1">
    <property type="entry name" value="NON-SPECIFIC LIPID-TRANSFER PROTEIN-LIKE 2"/>
    <property type="match status" value="1"/>
</dbReference>
<organism evidence="2 3">
    <name type="scientific">Cupriavidus pinatubonensis</name>
    <dbReference type="NCBI Taxonomy" id="248026"/>
    <lineage>
        <taxon>Bacteria</taxon>
        <taxon>Pseudomonadati</taxon>
        <taxon>Pseudomonadota</taxon>
        <taxon>Betaproteobacteria</taxon>
        <taxon>Burkholderiales</taxon>
        <taxon>Burkholderiaceae</taxon>
        <taxon>Cupriavidus</taxon>
    </lineage>
</organism>
<dbReference type="EMBL" id="CAJZAF010000047">
    <property type="protein sequence ID" value="CAG9186040.1"/>
    <property type="molecule type" value="Genomic_DNA"/>
</dbReference>
<dbReference type="SUPFAM" id="SSF53901">
    <property type="entry name" value="Thiolase-like"/>
    <property type="match status" value="2"/>
</dbReference>
<dbReference type="Proteomes" id="UP000701702">
    <property type="component" value="Unassembled WGS sequence"/>
</dbReference>
<dbReference type="PIRSF" id="PIRSF000429">
    <property type="entry name" value="Ac-CoA_Ac_transf"/>
    <property type="match status" value="1"/>
</dbReference>
<protein>
    <recommendedName>
        <fullName evidence="1">Thiolase C-terminal domain-containing protein</fullName>
    </recommendedName>
</protein>
<evidence type="ECO:0000313" key="3">
    <source>
        <dbReference type="Proteomes" id="UP000701702"/>
    </source>
</evidence>
<comment type="caution">
    <text evidence="2">The sequence shown here is derived from an EMBL/GenBank/DDBJ whole genome shotgun (WGS) entry which is preliminary data.</text>
</comment>
<evidence type="ECO:0000313" key="2">
    <source>
        <dbReference type="EMBL" id="CAG9186040.1"/>
    </source>
</evidence>
<dbReference type="InterPro" id="IPR002155">
    <property type="entry name" value="Thiolase"/>
</dbReference>
<dbReference type="InterPro" id="IPR016039">
    <property type="entry name" value="Thiolase-like"/>
</dbReference>
<feature type="domain" description="Thiolase C-terminal" evidence="1">
    <location>
        <begin position="253"/>
        <end position="372"/>
    </location>
</feature>
<dbReference type="CDD" id="cd00829">
    <property type="entry name" value="SCP-x_thiolase"/>
    <property type="match status" value="1"/>
</dbReference>
<keyword evidence="3" id="KW-1185">Reference proteome</keyword>
<reference evidence="2 3" key="1">
    <citation type="submission" date="2021-08" db="EMBL/GenBank/DDBJ databases">
        <authorList>
            <person name="Peeters C."/>
        </authorList>
    </citation>
    <scope>NUCLEOTIDE SEQUENCE [LARGE SCALE GENOMIC DNA]</scope>
    <source>
        <strain evidence="2 3">LMG 23994</strain>
    </source>
</reference>
<dbReference type="Gene3D" id="3.40.47.10">
    <property type="match status" value="1"/>
</dbReference>